<dbReference type="AlphaFoldDB" id="A0A6B1DMU9"/>
<evidence type="ECO:0008006" key="2">
    <source>
        <dbReference type="Google" id="ProtNLM"/>
    </source>
</evidence>
<protein>
    <recommendedName>
        <fullName evidence="2">Tetratricopeptide repeat protein</fullName>
    </recommendedName>
</protein>
<accession>A0A6B1DMU9</accession>
<name>A0A6B1DMU9_9CHLR</name>
<reference evidence="1" key="1">
    <citation type="submission" date="2019-09" db="EMBL/GenBank/DDBJ databases">
        <title>Characterisation of the sponge microbiome using genome-centric metagenomics.</title>
        <authorList>
            <person name="Engelberts J.P."/>
            <person name="Robbins S.J."/>
            <person name="De Goeij J.M."/>
            <person name="Aranda M."/>
            <person name="Bell S.C."/>
            <person name="Webster N.S."/>
        </authorList>
    </citation>
    <scope>NUCLEOTIDE SEQUENCE</scope>
    <source>
        <strain evidence="1">SB0662_bin_9</strain>
    </source>
</reference>
<dbReference type="SUPFAM" id="SSF48452">
    <property type="entry name" value="TPR-like"/>
    <property type="match status" value="1"/>
</dbReference>
<dbReference type="EMBL" id="VXPY01000002">
    <property type="protein sequence ID" value="MYD88728.1"/>
    <property type="molecule type" value="Genomic_DNA"/>
</dbReference>
<sequence>MLNQARLSDLLEELDAHIAAGRIPEAVAIGEQLAAAEKLDWGRSEQIRVLRLQLQNEPAATPEVQVPQPTPVPRPAAFTRAEVAFANGDWTAALTQLEQLRTEDPDSVDVGYLDLMERIYIQWARELIQADRGEEALLQLEVAMALRESPAVANEIKAALHYQESQSYWDTNWPRAIDEIRHIYAWDPEYVDATNRLVQAVLLYRERAVWRGDSCLAFLYLDTIQDLLRELDLDHVREDLQQRCSAAGG</sequence>
<gene>
    <name evidence="1" type="ORF">F4Y08_00075</name>
</gene>
<dbReference type="InterPro" id="IPR011990">
    <property type="entry name" value="TPR-like_helical_dom_sf"/>
</dbReference>
<evidence type="ECO:0000313" key="1">
    <source>
        <dbReference type="EMBL" id="MYD88728.1"/>
    </source>
</evidence>
<proteinExistence type="predicted"/>
<organism evidence="1">
    <name type="scientific">Caldilineaceae bacterium SB0662_bin_9</name>
    <dbReference type="NCBI Taxonomy" id="2605258"/>
    <lineage>
        <taxon>Bacteria</taxon>
        <taxon>Bacillati</taxon>
        <taxon>Chloroflexota</taxon>
        <taxon>Caldilineae</taxon>
        <taxon>Caldilineales</taxon>
        <taxon>Caldilineaceae</taxon>
    </lineage>
</organism>
<comment type="caution">
    <text evidence="1">The sequence shown here is derived from an EMBL/GenBank/DDBJ whole genome shotgun (WGS) entry which is preliminary data.</text>
</comment>
<dbReference type="Gene3D" id="1.25.40.10">
    <property type="entry name" value="Tetratricopeptide repeat domain"/>
    <property type="match status" value="1"/>
</dbReference>